<gene>
    <name evidence="7" type="primary">apbC</name>
    <name evidence="7" type="ORF">V6255_16215</name>
</gene>
<keyword evidence="4 6" id="KW-0408">Iron</keyword>
<dbReference type="PANTHER" id="PTHR42961">
    <property type="entry name" value="IRON-SULFUR PROTEIN NUBPL"/>
    <property type="match status" value="1"/>
</dbReference>
<dbReference type="EMBL" id="JBAKBA010000051">
    <property type="protein sequence ID" value="MEL0660681.1"/>
    <property type="molecule type" value="Genomic_DNA"/>
</dbReference>
<evidence type="ECO:0000256" key="6">
    <source>
        <dbReference type="HAMAP-Rule" id="MF_02040"/>
    </source>
</evidence>
<keyword evidence="3 6" id="KW-0067">ATP-binding</keyword>
<dbReference type="InterPro" id="IPR000808">
    <property type="entry name" value="Mrp-like_CS"/>
</dbReference>
<proteinExistence type="inferred from homology"/>
<evidence type="ECO:0000313" key="7">
    <source>
        <dbReference type="EMBL" id="MEL0660681.1"/>
    </source>
</evidence>
<feature type="binding site" evidence="6">
    <location>
        <begin position="106"/>
        <end position="113"/>
    </location>
    <ligand>
        <name>ATP</name>
        <dbReference type="ChEBI" id="CHEBI:30616"/>
    </ligand>
</feature>
<comment type="subunit">
    <text evidence="6">Homodimer.</text>
</comment>
<protein>
    <recommendedName>
        <fullName evidence="6">Iron-sulfur cluster carrier protein</fullName>
    </recommendedName>
</protein>
<keyword evidence="8" id="KW-1185">Reference proteome</keyword>
<dbReference type="HAMAP" id="MF_02040">
    <property type="entry name" value="Mrp_NBP35"/>
    <property type="match status" value="1"/>
</dbReference>
<comment type="similarity">
    <text evidence="6">Belongs to the Mrp/NBP35 ATP-binding proteins family.</text>
</comment>
<comment type="function">
    <text evidence="6">Binds and transfers iron-sulfur (Fe-S) clusters to target apoproteins. Can hydrolyze ATP.</text>
</comment>
<dbReference type="RefSeq" id="WP_341629087.1">
    <property type="nucleotide sequence ID" value="NZ_JBAKBA010000051.1"/>
</dbReference>
<dbReference type="PROSITE" id="PS01215">
    <property type="entry name" value="MRP"/>
    <property type="match status" value="1"/>
</dbReference>
<keyword evidence="1 6" id="KW-0479">Metal-binding</keyword>
<dbReference type="SUPFAM" id="SSF52540">
    <property type="entry name" value="P-loop containing nucleoside triphosphate hydrolases"/>
    <property type="match status" value="1"/>
</dbReference>
<accession>A0ABU9HGJ7</accession>
<keyword evidence="6" id="KW-0378">Hydrolase</keyword>
<evidence type="ECO:0000256" key="1">
    <source>
        <dbReference type="ARBA" id="ARBA00022723"/>
    </source>
</evidence>
<dbReference type="CDD" id="cd02037">
    <property type="entry name" value="Mrp_NBP35"/>
    <property type="match status" value="1"/>
</dbReference>
<dbReference type="PANTHER" id="PTHR42961:SF2">
    <property type="entry name" value="IRON-SULFUR PROTEIN NUBPL"/>
    <property type="match status" value="1"/>
</dbReference>
<comment type="caution">
    <text evidence="7">The sequence shown here is derived from an EMBL/GenBank/DDBJ whole genome shotgun (WGS) entry which is preliminary data.</text>
</comment>
<dbReference type="NCBIfam" id="NF008669">
    <property type="entry name" value="PRK11670.1"/>
    <property type="match status" value="1"/>
</dbReference>
<dbReference type="Gene3D" id="3.40.50.300">
    <property type="entry name" value="P-loop containing nucleotide triphosphate hydrolases"/>
    <property type="match status" value="1"/>
</dbReference>
<dbReference type="InterPro" id="IPR033756">
    <property type="entry name" value="YlxH/NBP35"/>
</dbReference>
<dbReference type="Proteomes" id="UP001366060">
    <property type="component" value="Unassembled WGS sequence"/>
</dbReference>
<dbReference type="InterPro" id="IPR027417">
    <property type="entry name" value="P-loop_NTPase"/>
</dbReference>
<keyword evidence="2 6" id="KW-0547">Nucleotide-binding</keyword>
<dbReference type="InterPro" id="IPR019591">
    <property type="entry name" value="Mrp/NBP35_ATP-bd"/>
</dbReference>
<sequence length="361" mass="39489">MLFKKKTIEQQVLQCFEKIIESELLKKFTKQRLLTIKEESAEISICLPFYAPNWLAELQAQSTEQLTSIFKQAPTWNVTYKVPTFEHKKGTKTNPNIKNIIAVSSGKGGVGKSTVSVNLAIALAKNGAKVGVLDADIYGPSLPTMLGHKNTKSTSADGKLLQPIAAHGIVGNSIGFLIDDKDAMVWRGPMASKALQQVLNETDWPELDYLIVDMPPGTGDIQLTMSQNVAVTSAVIVTTPQDVALIDAQKGVIMFNKVDVHVTGLIENMSVYSCVKCGHQEAIFGTGGGRKLAEQFNLPFLGELPLHIQYRQNTDEGCPTVAKNELPALVEPYLALAEQVAINLYKNLEPTIEQIKITELK</sequence>
<dbReference type="Pfam" id="PF10609">
    <property type="entry name" value="ParA"/>
    <property type="match status" value="1"/>
</dbReference>
<evidence type="ECO:0000256" key="5">
    <source>
        <dbReference type="ARBA" id="ARBA00023014"/>
    </source>
</evidence>
<dbReference type="InterPro" id="IPR044304">
    <property type="entry name" value="NUBPL-like"/>
</dbReference>
<reference evidence="7 8" key="1">
    <citation type="submission" date="2024-02" db="EMBL/GenBank/DDBJ databases">
        <title>Bacteria isolated from the canopy kelp, Nereocystis luetkeana.</title>
        <authorList>
            <person name="Pfister C.A."/>
            <person name="Younker I.T."/>
            <person name="Light S.H."/>
        </authorList>
    </citation>
    <scope>NUCLEOTIDE SEQUENCE [LARGE SCALE GENOMIC DNA]</scope>
    <source>
        <strain evidence="7 8">TI.2.07</strain>
    </source>
</reference>
<organism evidence="7 8">
    <name type="scientific">Psychromonas arctica</name>
    <dbReference type="NCBI Taxonomy" id="168275"/>
    <lineage>
        <taxon>Bacteria</taxon>
        <taxon>Pseudomonadati</taxon>
        <taxon>Pseudomonadota</taxon>
        <taxon>Gammaproteobacteria</taxon>
        <taxon>Alteromonadales</taxon>
        <taxon>Psychromonadaceae</taxon>
        <taxon>Psychromonas</taxon>
    </lineage>
</organism>
<evidence type="ECO:0000256" key="2">
    <source>
        <dbReference type="ARBA" id="ARBA00022741"/>
    </source>
</evidence>
<keyword evidence="5 6" id="KW-0411">Iron-sulfur</keyword>
<evidence type="ECO:0000256" key="3">
    <source>
        <dbReference type="ARBA" id="ARBA00022840"/>
    </source>
</evidence>
<name>A0ABU9HGJ7_9GAMM</name>
<evidence type="ECO:0000256" key="4">
    <source>
        <dbReference type="ARBA" id="ARBA00023004"/>
    </source>
</evidence>
<evidence type="ECO:0000313" key="8">
    <source>
        <dbReference type="Proteomes" id="UP001366060"/>
    </source>
</evidence>